<dbReference type="PANTHER" id="PTHR10272">
    <property type="entry name" value="PLATELET-ACTIVATING FACTOR ACETYLHYDROLASE"/>
    <property type="match status" value="1"/>
</dbReference>
<gene>
    <name evidence="6" type="ORF">PL9631_1060399</name>
</gene>
<evidence type="ECO:0000313" key="7">
    <source>
        <dbReference type="Proteomes" id="UP000182190"/>
    </source>
</evidence>
<evidence type="ECO:0000256" key="1">
    <source>
        <dbReference type="ARBA" id="ARBA00022801"/>
    </source>
</evidence>
<dbReference type="Proteomes" id="UP000182190">
    <property type="component" value="Unassembled WGS sequence"/>
</dbReference>
<evidence type="ECO:0000256" key="2">
    <source>
        <dbReference type="ARBA" id="ARBA00022963"/>
    </source>
</evidence>
<keyword evidence="7" id="KW-1185">Reference proteome</keyword>
<accession>A0A7Z9BH19</accession>
<dbReference type="Gene3D" id="3.40.50.1820">
    <property type="entry name" value="alpha/beta hydrolase"/>
    <property type="match status" value="1"/>
</dbReference>
<dbReference type="GO" id="GO:0003847">
    <property type="term" value="F:1-alkyl-2-acetylglycerophosphocholine esterase activity"/>
    <property type="evidence" value="ECO:0007669"/>
    <property type="project" value="TreeGrafter"/>
</dbReference>
<organism evidence="6 7">
    <name type="scientific">Planktothrix paucivesiculata PCC 9631</name>
    <dbReference type="NCBI Taxonomy" id="671071"/>
    <lineage>
        <taxon>Bacteria</taxon>
        <taxon>Bacillati</taxon>
        <taxon>Cyanobacteriota</taxon>
        <taxon>Cyanophyceae</taxon>
        <taxon>Oscillatoriophycideae</taxon>
        <taxon>Oscillatoriales</taxon>
        <taxon>Microcoleaceae</taxon>
        <taxon>Planktothrix</taxon>
    </lineage>
</organism>
<dbReference type="InterPro" id="IPR010802">
    <property type="entry name" value="DUF1400"/>
</dbReference>
<dbReference type="SUPFAM" id="SSF53474">
    <property type="entry name" value="alpha/beta-Hydrolases"/>
    <property type="match status" value="1"/>
</dbReference>
<dbReference type="InterPro" id="IPR000073">
    <property type="entry name" value="AB_hydrolase_1"/>
</dbReference>
<reference evidence="6" key="1">
    <citation type="submission" date="2019-10" db="EMBL/GenBank/DDBJ databases">
        <authorList>
            <consortium name="Genoscope - CEA"/>
            <person name="William W."/>
        </authorList>
    </citation>
    <scope>NUCLEOTIDE SEQUENCE [LARGE SCALE GENOMIC DNA]</scope>
    <source>
        <strain evidence="6">BBR_PRJEB10994</strain>
    </source>
</reference>
<comment type="caution">
    <text evidence="6">The sequence shown here is derived from an EMBL/GenBank/DDBJ whole genome shotgun (WGS) entry which is preliminary data.</text>
</comment>
<dbReference type="GO" id="GO:0016042">
    <property type="term" value="P:lipid catabolic process"/>
    <property type="evidence" value="ECO:0007669"/>
    <property type="project" value="UniProtKB-KW"/>
</dbReference>
<dbReference type="PANTHER" id="PTHR10272:SF13">
    <property type="entry name" value="POLY(ETHYLENE TEREPHTHALATE) HYDROLASE"/>
    <property type="match status" value="1"/>
</dbReference>
<dbReference type="Pfam" id="PF07176">
    <property type="entry name" value="DUF1400"/>
    <property type="match status" value="1"/>
</dbReference>
<protein>
    <recommendedName>
        <fullName evidence="8">DUF1400 domain-containing protein</fullName>
    </recommendedName>
</protein>
<evidence type="ECO:0000259" key="5">
    <source>
        <dbReference type="Pfam" id="PF07176"/>
    </source>
</evidence>
<proteinExistence type="predicted"/>
<dbReference type="RefSeq" id="WP_083624256.1">
    <property type="nucleotide sequence ID" value="NZ_LR735026.1"/>
</dbReference>
<dbReference type="AlphaFoldDB" id="A0A7Z9BH19"/>
<dbReference type="OrthoDB" id="422423at2"/>
<dbReference type="InterPro" id="IPR029058">
    <property type="entry name" value="AB_hydrolase_fold"/>
</dbReference>
<name>A0A7Z9BH19_9CYAN</name>
<evidence type="ECO:0000259" key="4">
    <source>
        <dbReference type="Pfam" id="PF00561"/>
    </source>
</evidence>
<feature type="domain" description="AB hydrolase-1" evidence="4">
    <location>
        <begin position="241"/>
        <end position="346"/>
    </location>
</feature>
<sequence length="548" mass="61309">MRWLSSFTLTIASIVLTTLPGIAAESIIIPLGTTTISISIDALENYAKKGTINPQESLSTYLKLLNPEQKQTLIRLLETRYTNQDISIQPFFNSPLILSFLNYLGTIIQTQSGDNGVEAIHTSLLEVVDQPNGFTIIDVMRQFPSPEIRLDIEKTLEILTRIVTLVQQTQTVTKSLEFLSNIEAEKADFTDFSQRPDLRKPGTFAGIKKTITVNNPENNRNFQVDIYLPDTAKTVDQFIHPVIVISHGLASDRSRFENLARHLNSYGFAVAVPQHPGSDYQQFQSLLQGEVKDLFEPAQFIDRPRDITILLNQLEKLNASDFNNQLDLQNVGVIGHSLGGYTALVLSGATLDFTQLKTNCKPSDIPLNPSIFLQCRALELPENNYQLKDSRVKAIFILNPVNSIILGASGLSKIKIPVFMTASNADFLAPALSEQLQSFTWLTTPNKYLMMQNHATHFYDITQENTSELSKLPQFIPPTSEISRNYIKALSAAFFNAYLTQNPEYKPYLNAAYIQTIADPAYPLSLIESLTPNQLNNAIKGINYDENQ</sequence>
<evidence type="ECO:0000256" key="3">
    <source>
        <dbReference type="ARBA" id="ARBA00023098"/>
    </source>
</evidence>
<feature type="domain" description="DUF1400" evidence="5">
    <location>
        <begin position="23"/>
        <end position="151"/>
    </location>
</feature>
<keyword evidence="1" id="KW-0378">Hydrolase</keyword>
<evidence type="ECO:0008006" key="8">
    <source>
        <dbReference type="Google" id="ProtNLM"/>
    </source>
</evidence>
<dbReference type="EMBL" id="CZCS02000009">
    <property type="protein sequence ID" value="VXD13313.1"/>
    <property type="molecule type" value="Genomic_DNA"/>
</dbReference>
<evidence type="ECO:0000313" key="6">
    <source>
        <dbReference type="EMBL" id="VXD13313.1"/>
    </source>
</evidence>
<dbReference type="Pfam" id="PF00561">
    <property type="entry name" value="Abhydrolase_1"/>
    <property type="match status" value="1"/>
</dbReference>
<keyword evidence="3" id="KW-0443">Lipid metabolism</keyword>
<keyword evidence="2" id="KW-0442">Lipid degradation</keyword>